<protein>
    <submittedName>
        <fullName evidence="1">Uncharacterized protein</fullName>
    </submittedName>
</protein>
<dbReference type="RefSeq" id="WP_188402851.1">
    <property type="nucleotide sequence ID" value="NZ_BMCE01000002.1"/>
</dbReference>
<comment type="caution">
    <text evidence="1">The sequence shown here is derived from an EMBL/GenBank/DDBJ whole genome shotgun (WGS) entry which is preliminary data.</text>
</comment>
<dbReference type="EMBL" id="JAFHKS010000043">
    <property type="protein sequence ID" value="MBN3546033.1"/>
    <property type="molecule type" value="Genomic_DNA"/>
</dbReference>
<evidence type="ECO:0000313" key="2">
    <source>
        <dbReference type="Proteomes" id="UP001319060"/>
    </source>
</evidence>
<keyword evidence="2" id="KW-1185">Reference proteome</keyword>
<name>A0ABS2ZCW3_9BACL</name>
<dbReference type="Proteomes" id="UP001319060">
    <property type="component" value="Unassembled WGS sequence"/>
</dbReference>
<organism evidence="1 2">
    <name type="scientific">Fictibacillus barbaricus</name>
    <dbReference type="NCBI Taxonomy" id="182136"/>
    <lineage>
        <taxon>Bacteria</taxon>
        <taxon>Bacillati</taxon>
        <taxon>Bacillota</taxon>
        <taxon>Bacilli</taxon>
        <taxon>Bacillales</taxon>
        <taxon>Fictibacillaceae</taxon>
        <taxon>Fictibacillus</taxon>
    </lineage>
</organism>
<accession>A0ABS2ZCW3</accession>
<proteinExistence type="predicted"/>
<sequence length="123" mass="14421">MKEWVRPVIEWAQTIGKQIPKGMKGVVEKLKTHPSLSVSDLASIIMFHPDTEIKREEWLGLTFHFYKLRIGRFSFSLETKGKDNNYILMCQVFDEVGIVSEYISYNEEMSLHDRIKVPKIEMN</sequence>
<reference evidence="1 2" key="1">
    <citation type="submission" date="2021-01" db="EMBL/GenBank/DDBJ databases">
        <title>Genome Sequencing of Type Strains.</title>
        <authorList>
            <person name="Lemaire J.F."/>
            <person name="Inderbitzin P."/>
            <person name="Collins S.B."/>
            <person name="Wespe N."/>
            <person name="Knight-Connoni V."/>
        </authorList>
    </citation>
    <scope>NUCLEOTIDE SEQUENCE [LARGE SCALE GENOMIC DNA]</scope>
    <source>
        <strain evidence="1 2">DSM 14730</strain>
    </source>
</reference>
<gene>
    <name evidence="1" type="ORF">JYA64_12055</name>
</gene>
<evidence type="ECO:0000313" key="1">
    <source>
        <dbReference type="EMBL" id="MBN3546033.1"/>
    </source>
</evidence>